<feature type="region of interest" description="Disordered" evidence="1">
    <location>
        <begin position="387"/>
        <end position="409"/>
    </location>
</feature>
<dbReference type="Proteomes" id="UP000663841">
    <property type="component" value="Unassembled WGS sequence"/>
</dbReference>
<dbReference type="AlphaFoldDB" id="A0A8H3GRE4"/>
<gene>
    <name evidence="2" type="ORF">RDB_LOCUS154859</name>
</gene>
<comment type="caution">
    <text evidence="2">The sequence shown here is derived from an EMBL/GenBank/DDBJ whole genome shotgun (WGS) entry which is preliminary data.</text>
</comment>
<organism evidence="2 3">
    <name type="scientific">Rhizoctonia solani</name>
    <dbReference type="NCBI Taxonomy" id="456999"/>
    <lineage>
        <taxon>Eukaryota</taxon>
        <taxon>Fungi</taxon>
        <taxon>Dikarya</taxon>
        <taxon>Basidiomycota</taxon>
        <taxon>Agaricomycotina</taxon>
        <taxon>Agaricomycetes</taxon>
        <taxon>Cantharellales</taxon>
        <taxon>Ceratobasidiaceae</taxon>
        <taxon>Rhizoctonia</taxon>
    </lineage>
</organism>
<dbReference type="EMBL" id="CAJMWW010000281">
    <property type="protein sequence ID" value="CAE6462354.1"/>
    <property type="molecule type" value="Genomic_DNA"/>
</dbReference>
<accession>A0A8H3GRE4</accession>
<proteinExistence type="predicted"/>
<evidence type="ECO:0000313" key="3">
    <source>
        <dbReference type="Proteomes" id="UP000663841"/>
    </source>
</evidence>
<protein>
    <submittedName>
        <fullName evidence="2">Uncharacterized protein</fullName>
    </submittedName>
</protein>
<reference evidence="2" key="1">
    <citation type="submission" date="2021-01" db="EMBL/GenBank/DDBJ databases">
        <authorList>
            <person name="Kaushik A."/>
        </authorList>
    </citation>
    <scope>NUCLEOTIDE SEQUENCE</scope>
    <source>
        <strain evidence="2">AG3-T5</strain>
    </source>
</reference>
<evidence type="ECO:0000256" key="1">
    <source>
        <dbReference type="SAM" id="MobiDB-lite"/>
    </source>
</evidence>
<evidence type="ECO:0000313" key="2">
    <source>
        <dbReference type="EMBL" id="CAE6462354.1"/>
    </source>
</evidence>
<name>A0A8H3GRE4_9AGAM</name>
<sequence>MAKLMSSLETVMPLTHHRTQLPCHNKPQAPLPLIGNSTKDTSDLSPTNKLLSLTLSWLSQGATRPLRLHSVDFRVFENVLRRLSYLGFKPRFDWDTVSRTVTLKPLTKLHEVTGGWFVGEAMPDINKQLRQAAICGRPSLISLGSAGLIAGAPTREGAMGMMSDQSIYLMQEDVDGERVYVQDAPRLIVETLASETRRHIIDKAFKYLFEMIAGNAAPSAAPAKPFKAEIAVWSRKKTGIVDLDYPLDPCYHHEELGDHGIGQVATNNLDSTGDLGSKASPTGVCHLIPGQKFDSCAREYSRPNPSNPTQEQRIHRRSPDWIVLCDERALNRPEKPQPKLILDVYDFLRPCSRHPNSYIPDRNISIPLGTLSKLLMTSLQLTRNPLQKAPVPEAASSTQRVYPSDAHVG</sequence>